<proteinExistence type="predicted"/>
<comment type="caution">
    <text evidence="2">The sequence shown here is derived from an EMBL/GenBank/DDBJ whole genome shotgun (WGS) entry which is preliminary data.</text>
</comment>
<evidence type="ECO:0000313" key="3">
    <source>
        <dbReference type="Proteomes" id="UP000076625"/>
    </source>
</evidence>
<evidence type="ECO:0000256" key="1">
    <source>
        <dbReference type="SAM" id="Phobius"/>
    </source>
</evidence>
<organism evidence="2 3">
    <name type="scientific">Crenobacter luteus</name>
    <dbReference type="NCBI Taxonomy" id="1452487"/>
    <lineage>
        <taxon>Bacteria</taxon>
        <taxon>Pseudomonadati</taxon>
        <taxon>Pseudomonadota</taxon>
        <taxon>Betaproteobacteria</taxon>
        <taxon>Neisseriales</taxon>
        <taxon>Neisseriaceae</taxon>
        <taxon>Crenobacter</taxon>
    </lineage>
</organism>
<dbReference type="EMBL" id="LQQU01000013">
    <property type="protein sequence ID" value="KZE33527.1"/>
    <property type="molecule type" value="Genomic_DNA"/>
</dbReference>
<keyword evidence="1" id="KW-1133">Transmembrane helix</keyword>
<feature type="transmembrane region" description="Helical" evidence="1">
    <location>
        <begin position="39"/>
        <end position="59"/>
    </location>
</feature>
<keyword evidence="1" id="KW-0472">Membrane</keyword>
<dbReference type="STRING" id="1452487.AVW16_08290"/>
<accession>A0A163CZ57</accession>
<keyword evidence="1" id="KW-0812">Transmembrane</keyword>
<evidence type="ECO:0000313" key="2">
    <source>
        <dbReference type="EMBL" id="KZE33527.1"/>
    </source>
</evidence>
<sequence>MPARPSHRLAPPAAFAAPAACGLLLPGERKGQGLRARRALAAAFVVVLFTAPLSGRRFFVLNTLQRRRAAV</sequence>
<keyword evidence="3" id="KW-1185">Reference proteome</keyword>
<reference evidence="3" key="1">
    <citation type="submission" date="2016-01" db="EMBL/GenBank/DDBJ databases">
        <title>Draft genome of Chromobacterium sp. F49.</title>
        <authorList>
            <person name="Hong K.W."/>
        </authorList>
    </citation>
    <scope>NUCLEOTIDE SEQUENCE [LARGE SCALE GENOMIC DNA]</scope>
    <source>
        <strain evidence="3">CN10</strain>
    </source>
</reference>
<protein>
    <submittedName>
        <fullName evidence="2">Uncharacterized protein</fullName>
    </submittedName>
</protein>
<dbReference type="AlphaFoldDB" id="A0A163CZ57"/>
<dbReference type="Proteomes" id="UP000076625">
    <property type="component" value="Unassembled WGS sequence"/>
</dbReference>
<gene>
    <name evidence="2" type="ORF">AVW16_08290</name>
</gene>
<name>A0A163CZ57_9NEIS</name>